<dbReference type="InterPro" id="IPR001509">
    <property type="entry name" value="Epimerase_deHydtase"/>
</dbReference>
<dbReference type="EC" id="5.1.3.2" evidence="5 10"/>
<proteinExistence type="inferred from homology"/>
<accession>D3DJL8</accession>
<dbReference type="OrthoDB" id="9801029at2"/>
<dbReference type="NCBIfam" id="TIGR01179">
    <property type="entry name" value="galE"/>
    <property type="match status" value="1"/>
</dbReference>
<organism evidence="12 13">
    <name type="scientific">Hydrogenobacter thermophilus (strain DSM 6534 / IAM 12695 / TK-6)</name>
    <dbReference type="NCBI Taxonomy" id="608538"/>
    <lineage>
        <taxon>Bacteria</taxon>
        <taxon>Pseudomonadati</taxon>
        <taxon>Aquificota</taxon>
        <taxon>Aquificia</taxon>
        <taxon>Aquificales</taxon>
        <taxon>Aquificaceae</taxon>
        <taxon>Hydrogenobacter</taxon>
    </lineage>
</organism>
<evidence type="ECO:0000256" key="6">
    <source>
        <dbReference type="ARBA" id="ARBA00018569"/>
    </source>
</evidence>
<comment type="similarity">
    <text evidence="4 10">Belongs to the NAD(P)-dependent epimerase/dehydratase family.</text>
</comment>
<evidence type="ECO:0000313" key="13">
    <source>
        <dbReference type="Proteomes" id="UP000002574"/>
    </source>
</evidence>
<dbReference type="Proteomes" id="UP000002574">
    <property type="component" value="Chromosome"/>
</dbReference>
<comment type="pathway">
    <text evidence="3 10">Carbohydrate metabolism; galactose metabolism.</text>
</comment>
<evidence type="ECO:0000256" key="7">
    <source>
        <dbReference type="ARBA" id="ARBA00023027"/>
    </source>
</evidence>
<dbReference type="KEGG" id="hth:HTH_1571"/>
<dbReference type="Gene3D" id="3.40.50.720">
    <property type="entry name" value="NAD(P)-binding Rossmann-like Domain"/>
    <property type="match status" value="1"/>
</dbReference>
<evidence type="ECO:0000259" key="11">
    <source>
        <dbReference type="Pfam" id="PF01370"/>
    </source>
</evidence>
<dbReference type="KEGG" id="hte:Hydth_1559"/>
<dbReference type="EMBL" id="AP011112">
    <property type="protein sequence ID" value="BAI70020.1"/>
    <property type="molecule type" value="Genomic_DNA"/>
</dbReference>
<evidence type="ECO:0000256" key="4">
    <source>
        <dbReference type="ARBA" id="ARBA00007637"/>
    </source>
</evidence>
<dbReference type="STRING" id="608538.HTH_1571"/>
<evidence type="ECO:0000256" key="3">
    <source>
        <dbReference type="ARBA" id="ARBA00004947"/>
    </source>
</evidence>
<evidence type="ECO:0000256" key="2">
    <source>
        <dbReference type="ARBA" id="ARBA00001911"/>
    </source>
</evidence>
<evidence type="ECO:0000256" key="5">
    <source>
        <dbReference type="ARBA" id="ARBA00013189"/>
    </source>
</evidence>
<dbReference type="CDD" id="cd05247">
    <property type="entry name" value="UDP_G4E_1_SDR_e"/>
    <property type="match status" value="1"/>
</dbReference>
<dbReference type="AlphaFoldDB" id="D3DJL8"/>
<protein>
    <recommendedName>
        <fullName evidence="6 10">UDP-glucose 4-epimerase</fullName>
        <ecNumber evidence="5 10">5.1.3.2</ecNumber>
    </recommendedName>
</protein>
<evidence type="ECO:0000256" key="10">
    <source>
        <dbReference type="RuleBase" id="RU366046"/>
    </source>
</evidence>
<keyword evidence="8 10" id="KW-0413">Isomerase</keyword>
<evidence type="ECO:0000256" key="8">
    <source>
        <dbReference type="ARBA" id="ARBA00023235"/>
    </source>
</evidence>
<dbReference type="PATRIC" id="fig|608538.5.peg.1588"/>
<sequence>MKVLITGGAGYIGSHVVKLLGEAGHHLLIYDNLSTGSQEAVLYGKLVVGDLLDERKIKEVILDFKPDVVMHFAAKVSVPESVKEPLSYYSNNFCGTMNLLSAMMEAKVRYLIFSSTAAVYGVPPSIPVKEEDPAFPINPYGWSKLMAERCIMDVASSGYSLGFIILRYFNVAGADPEGKLGQRGKKATHLIHRALKVAKGELPYLEVYGTDYPTYDGTCIRDYIHVTDLARAHLDAMYYLLDGGKSDVFNVGYGRGYSVLEVINKVKEVTHVDFAVKYGQRRAGDPPQLVAESTKIMKKINWQPLYDDLSFIISTAWKWEMSYI</sequence>
<evidence type="ECO:0000256" key="1">
    <source>
        <dbReference type="ARBA" id="ARBA00000083"/>
    </source>
</evidence>
<dbReference type="PANTHER" id="PTHR43725:SF53">
    <property type="entry name" value="UDP-ARABINOSE 4-EPIMERASE 1"/>
    <property type="match status" value="1"/>
</dbReference>
<comment type="cofactor">
    <cofactor evidence="2 10">
        <name>NAD(+)</name>
        <dbReference type="ChEBI" id="CHEBI:57540"/>
    </cofactor>
</comment>
<keyword evidence="9 10" id="KW-0119">Carbohydrate metabolism</keyword>
<name>D3DJL8_HYDTT</name>
<reference evidence="12 13" key="1">
    <citation type="journal article" date="2010" name="J. Bacteriol.">
        <title>Complete genome sequence of the thermophilic, obligately chemolithoautotrophic hydrogen-oxidizing bacterium Hydrogenobacter thermophilus TK-6.</title>
        <authorList>
            <person name="Arai H."/>
            <person name="Kanbe H."/>
            <person name="Ishii M."/>
            <person name="Igarashi Y."/>
        </authorList>
    </citation>
    <scope>NUCLEOTIDE SEQUENCE [LARGE SCALE GENOMIC DNA]</scope>
    <source>
        <strain evidence="13">DSM 6534 / IAM 12695 / TK-6 [Tokyo]</strain>
    </source>
</reference>
<gene>
    <name evidence="12" type="primary">galE</name>
    <name evidence="12" type="ordered locus">HTH_1571</name>
</gene>
<dbReference type="eggNOG" id="COG1087">
    <property type="taxonomic scope" value="Bacteria"/>
</dbReference>
<dbReference type="Pfam" id="PF01370">
    <property type="entry name" value="Epimerase"/>
    <property type="match status" value="1"/>
</dbReference>
<dbReference type="InterPro" id="IPR036291">
    <property type="entry name" value="NAD(P)-bd_dom_sf"/>
</dbReference>
<dbReference type="PANTHER" id="PTHR43725">
    <property type="entry name" value="UDP-GLUCOSE 4-EPIMERASE"/>
    <property type="match status" value="1"/>
</dbReference>
<dbReference type="RefSeq" id="WP_012964200.1">
    <property type="nucleotide sequence ID" value="NC_013799.1"/>
</dbReference>
<comment type="subunit">
    <text evidence="10">Homodimer.</text>
</comment>
<evidence type="ECO:0000313" key="12">
    <source>
        <dbReference type="EMBL" id="BAI70020.1"/>
    </source>
</evidence>
<dbReference type="GO" id="GO:0003978">
    <property type="term" value="F:UDP-glucose 4-epimerase activity"/>
    <property type="evidence" value="ECO:0007669"/>
    <property type="project" value="UniProtKB-UniRule"/>
</dbReference>
<dbReference type="SUPFAM" id="SSF51735">
    <property type="entry name" value="NAD(P)-binding Rossmann-fold domains"/>
    <property type="match status" value="1"/>
</dbReference>
<keyword evidence="13" id="KW-1185">Reference proteome</keyword>
<dbReference type="GO" id="GO:0033499">
    <property type="term" value="P:galactose catabolic process via UDP-galactose, Leloir pathway"/>
    <property type="evidence" value="ECO:0007669"/>
    <property type="project" value="TreeGrafter"/>
</dbReference>
<evidence type="ECO:0000256" key="9">
    <source>
        <dbReference type="ARBA" id="ARBA00023277"/>
    </source>
</evidence>
<feature type="domain" description="NAD-dependent epimerase/dehydratase" evidence="11">
    <location>
        <begin position="3"/>
        <end position="252"/>
    </location>
</feature>
<dbReference type="UniPathway" id="UPA00214"/>
<comment type="catalytic activity">
    <reaction evidence="1 10">
        <text>UDP-alpha-D-glucose = UDP-alpha-D-galactose</text>
        <dbReference type="Rhea" id="RHEA:22168"/>
        <dbReference type="ChEBI" id="CHEBI:58885"/>
        <dbReference type="ChEBI" id="CHEBI:66914"/>
        <dbReference type="EC" id="5.1.3.2"/>
    </reaction>
</comment>
<dbReference type="Gene3D" id="3.90.25.10">
    <property type="entry name" value="UDP-galactose 4-epimerase, domain 1"/>
    <property type="match status" value="1"/>
</dbReference>
<dbReference type="InterPro" id="IPR005886">
    <property type="entry name" value="UDP_G4E"/>
</dbReference>
<keyword evidence="7 10" id="KW-0520">NAD</keyword>